<reference evidence="3 4" key="1">
    <citation type="submission" date="2018-07" db="EMBL/GenBank/DDBJ databases">
        <title>Genomic Encyclopedia of Type Strains, Phase IV (KMG-IV): sequencing the most valuable type-strain genomes for metagenomic binning, comparative biology and taxonomic classification.</title>
        <authorList>
            <person name="Goeker M."/>
        </authorList>
    </citation>
    <scope>NUCLEOTIDE SEQUENCE [LARGE SCALE GENOMIC DNA]</scope>
    <source>
        <strain evidence="3 4">DSM 4134</strain>
    </source>
</reference>
<keyword evidence="1" id="KW-0802">TPR repeat</keyword>
<dbReference type="SUPFAM" id="SSF48452">
    <property type="entry name" value="TPR-like"/>
    <property type="match status" value="1"/>
</dbReference>
<name>A0A3D9L629_MARFU</name>
<dbReference type="Proteomes" id="UP000256779">
    <property type="component" value="Unassembled WGS sequence"/>
</dbReference>
<dbReference type="InterPro" id="IPR011990">
    <property type="entry name" value="TPR-like_helical_dom_sf"/>
</dbReference>
<accession>A0A3D9L629</accession>
<dbReference type="AlphaFoldDB" id="A0A3D9L629"/>
<protein>
    <submittedName>
        <fullName evidence="3">Tetratricopeptide repeat protein</fullName>
    </submittedName>
</protein>
<dbReference type="Gene3D" id="1.25.40.10">
    <property type="entry name" value="Tetratricopeptide repeat domain"/>
    <property type="match status" value="1"/>
</dbReference>
<keyword evidence="4" id="KW-1185">Reference proteome</keyword>
<evidence type="ECO:0000313" key="4">
    <source>
        <dbReference type="Proteomes" id="UP000256779"/>
    </source>
</evidence>
<evidence type="ECO:0000313" key="3">
    <source>
        <dbReference type="EMBL" id="RED99882.1"/>
    </source>
</evidence>
<organism evidence="3 4">
    <name type="scientific">Marinoscillum furvescens DSM 4134</name>
    <dbReference type="NCBI Taxonomy" id="1122208"/>
    <lineage>
        <taxon>Bacteria</taxon>
        <taxon>Pseudomonadati</taxon>
        <taxon>Bacteroidota</taxon>
        <taxon>Cytophagia</taxon>
        <taxon>Cytophagales</taxon>
        <taxon>Reichenbachiellaceae</taxon>
        <taxon>Marinoscillum</taxon>
    </lineage>
</organism>
<dbReference type="PANTHER" id="PTHR12558">
    <property type="entry name" value="CELL DIVISION CYCLE 16,23,27"/>
    <property type="match status" value="1"/>
</dbReference>
<dbReference type="OrthoDB" id="955869at2"/>
<dbReference type="PROSITE" id="PS50005">
    <property type="entry name" value="TPR"/>
    <property type="match status" value="1"/>
</dbReference>
<feature type="region of interest" description="Disordered" evidence="2">
    <location>
        <begin position="50"/>
        <end position="69"/>
    </location>
</feature>
<dbReference type="PANTHER" id="PTHR12558:SF13">
    <property type="entry name" value="CELL DIVISION CYCLE PROTEIN 27 HOMOLOG"/>
    <property type="match status" value="1"/>
</dbReference>
<dbReference type="Pfam" id="PF00515">
    <property type="entry name" value="TPR_1"/>
    <property type="match status" value="1"/>
</dbReference>
<dbReference type="EMBL" id="QREG01000007">
    <property type="protein sequence ID" value="RED99882.1"/>
    <property type="molecule type" value="Genomic_DNA"/>
</dbReference>
<evidence type="ECO:0000256" key="2">
    <source>
        <dbReference type="SAM" id="MobiDB-lite"/>
    </source>
</evidence>
<feature type="repeat" description="TPR" evidence="1">
    <location>
        <begin position="201"/>
        <end position="234"/>
    </location>
</feature>
<evidence type="ECO:0000256" key="1">
    <source>
        <dbReference type="PROSITE-ProRule" id="PRU00339"/>
    </source>
</evidence>
<gene>
    <name evidence="3" type="ORF">C7460_107166</name>
</gene>
<sequence>MKSHNLAIQIGIDSEKMHIFSLMLTYMQKPLLFGCLIFTFLSGCLETQSSKGQDSPPLTQPVVEPQEEDPNQVTSLLGTALPEKALPAKVKQRRQAQLDEARQKYERTPDSLENIIWYGRRLAYLGRYNEAIHLYSVGLDLFPDSYRLLRHRGHRYITVRKFGEAIEDLQRAAFYARPAANAIEKDGLPNRLNKPLSNTKFNIWYHLGVAYYLKGNYDKAISAFKKCMTFANNDDLMVATTNWFHLTYRKIGNQEAADQLLQKIHRRMDIIENYSYHQQLLLFKGVYTDKTLLERAEQENNALNPTLSYGIASWHIFNGNIPEGKNILERILLSPNWDSFGYIAAEADMLSLSNL</sequence>
<comment type="caution">
    <text evidence="3">The sequence shown here is derived from an EMBL/GenBank/DDBJ whole genome shotgun (WGS) entry which is preliminary data.</text>
</comment>
<proteinExistence type="predicted"/>
<dbReference type="InterPro" id="IPR019734">
    <property type="entry name" value="TPR_rpt"/>
</dbReference>
<dbReference type="SMART" id="SM00028">
    <property type="entry name" value="TPR"/>
    <property type="match status" value="2"/>
</dbReference>